<dbReference type="GO" id="GO:0032807">
    <property type="term" value="C:DNA ligase IV complex"/>
    <property type="evidence" value="ECO:0007669"/>
    <property type="project" value="TreeGrafter"/>
</dbReference>
<dbReference type="InterPro" id="IPR012340">
    <property type="entry name" value="NA-bd_OB-fold"/>
</dbReference>
<evidence type="ECO:0000256" key="1">
    <source>
        <dbReference type="ARBA" id="ARBA00007572"/>
    </source>
</evidence>
<comment type="caution">
    <text evidence="8">The sequence shown here is derived from an EMBL/GenBank/DDBJ whole genome shotgun (WGS) entry which is preliminary data.</text>
</comment>
<dbReference type="GO" id="GO:0003910">
    <property type="term" value="F:DNA ligase (ATP) activity"/>
    <property type="evidence" value="ECO:0007669"/>
    <property type="project" value="InterPro"/>
</dbReference>
<feature type="compositionally biased region" description="Low complexity" evidence="6">
    <location>
        <begin position="863"/>
        <end position="877"/>
    </location>
</feature>
<feature type="compositionally biased region" description="Polar residues" evidence="6">
    <location>
        <begin position="894"/>
        <end position="907"/>
    </location>
</feature>
<feature type="region of interest" description="Disordered" evidence="6">
    <location>
        <begin position="1021"/>
        <end position="1052"/>
    </location>
</feature>
<dbReference type="InterPro" id="IPR036599">
    <property type="entry name" value="DNA_ligase_N_sf"/>
</dbReference>
<dbReference type="PANTHER" id="PTHR45997">
    <property type="entry name" value="DNA LIGASE 4"/>
    <property type="match status" value="1"/>
</dbReference>
<dbReference type="STRING" id="86049.A0A1C1CBG1"/>
<evidence type="ECO:0000259" key="7">
    <source>
        <dbReference type="PROSITE" id="PS50160"/>
    </source>
</evidence>
<gene>
    <name evidence="8" type="ORF">CLCR_01392</name>
</gene>
<evidence type="ECO:0000256" key="5">
    <source>
        <dbReference type="ARBA" id="ARBA00023242"/>
    </source>
</evidence>
<feature type="region of interest" description="Disordered" evidence="6">
    <location>
        <begin position="785"/>
        <end position="953"/>
    </location>
</feature>
<keyword evidence="3" id="KW-0547">Nucleotide-binding</keyword>
<dbReference type="GO" id="GO:0006303">
    <property type="term" value="P:double-strand break repair via nonhomologous end joining"/>
    <property type="evidence" value="ECO:0007669"/>
    <property type="project" value="TreeGrafter"/>
</dbReference>
<feature type="compositionally biased region" description="Low complexity" evidence="6">
    <location>
        <begin position="922"/>
        <end position="943"/>
    </location>
</feature>
<proteinExistence type="inferred from homology"/>
<accession>A0A1C1CBG1</accession>
<dbReference type="GO" id="GO:0005524">
    <property type="term" value="F:ATP binding"/>
    <property type="evidence" value="ECO:0007669"/>
    <property type="project" value="UniProtKB-KW"/>
</dbReference>
<dbReference type="InterPro" id="IPR029710">
    <property type="entry name" value="LIG4"/>
</dbReference>
<keyword evidence="5" id="KW-0539">Nucleus</keyword>
<dbReference type="InterPro" id="IPR012310">
    <property type="entry name" value="DNA_ligase_ATP-dep_cent"/>
</dbReference>
<dbReference type="AlphaFoldDB" id="A0A1C1CBG1"/>
<evidence type="ECO:0000256" key="4">
    <source>
        <dbReference type="ARBA" id="ARBA00022840"/>
    </source>
</evidence>
<name>A0A1C1CBG1_9EURO</name>
<dbReference type="OrthoDB" id="2160351at2759"/>
<dbReference type="Gene3D" id="2.40.50.140">
    <property type="entry name" value="Nucleic acid-binding proteins"/>
    <property type="match status" value="1"/>
</dbReference>
<dbReference type="GO" id="GO:0006297">
    <property type="term" value="P:nucleotide-excision repair, DNA gap filling"/>
    <property type="evidence" value="ECO:0007669"/>
    <property type="project" value="TreeGrafter"/>
</dbReference>
<protein>
    <submittedName>
        <fullName evidence="8">ATP-dependent DNA ligase domain protein</fullName>
    </submittedName>
</protein>
<evidence type="ECO:0000313" key="8">
    <source>
        <dbReference type="EMBL" id="OCT45801.1"/>
    </source>
</evidence>
<dbReference type="PROSITE" id="PS50160">
    <property type="entry name" value="DNA_LIGASE_A3"/>
    <property type="match status" value="1"/>
</dbReference>
<evidence type="ECO:0000313" key="9">
    <source>
        <dbReference type="Proteomes" id="UP000094526"/>
    </source>
</evidence>
<dbReference type="eggNOG" id="KOG0966">
    <property type="taxonomic scope" value="Eukaryota"/>
</dbReference>
<keyword evidence="9" id="KW-1185">Reference proteome</keyword>
<evidence type="ECO:0000256" key="6">
    <source>
        <dbReference type="SAM" id="MobiDB-lite"/>
    </source>
</evidence>
<feature type="compositionally biased region" description="Polar residues" evidence="6">
    <location>
        <begin position="785"/>
        <end position="802"/>
    </location>
</feature>
<feature type="compositionally biased region" description="Low complexity" evidence="6">
    <location>
        <begin position="683"/>
        <end position="692"/>
    </location>
</feature>
<comment type="similarity">
    <text evidence="1">Belongs to the ATP-dependent DNA ligase family.</text>
</comment>
<feature type="region of interest" description="Disordered" evidence="6">
    <location>
        <begin position="683"/>
        <end position="712"/>
    </location>
</feature>
<dbReference type="Gene3D" id="3.30.470.30">
    <property type="entry name" value="DNA ligase/mRNA capping enzyme"/>
    <property type="match status" value="1"/>
</dbReference>
<dbReference type="Proteomes" id="UP000094526">
    <property type="component" value="Unassembled WGS sequence"/>
</dbReference>
<feature type="compositionally biased region" description="Basic and acidic residues" evidence="6">
    <location>
        <begin position="1027"/>
        <end position="1046"/>
    </location>
</feature>
<dbReference type="PANTHER" id="PTHR45997:SF2">
    <property type="entry name" value="ATP DEPENDENT DNA LIGASE DOMAIN PROTEIN (AFU_ORTHOLOGUE AFUA_5G02430)"/>
    <property type="match status" value="1"/>
</dbReference>
<reference evidence="9" key="1">
    <citation type="submission" date="2015-07" db="EMBL/GenBank/DDBJ databases">
        <authorList>
            <person name="Teixeira M.M."/>
            <person name="Souza R.C."/>
            <person name="Almeida L.G."/>
            <person name="Vicente V.A."/>
            <person name="de Hoog S."/>
            <person name="Bocca A.L."/>
            <person name="de Almeida S.R."/>
            <person name="Vasconcelos A.T."/>
            <person name="Felipe M.S."/>
        </authorList>
    </citation>
    <scope>NUCLEOTIDE SEQUENCE [LARGE SCALE GENOMIC DNA]</scope>
    <source>
        <strain evidence="9">KSF</strain>
    </source>
</reference>
<dbReference type="GO" id="GO:0003677">
    <property type="term" value="F:DNA binding"/>
    <property type="evidence" value="ECO:0007669"/>
    <property type="project" value="InterPro"/>
</dbReference>
<dbReference type="Pfam" id="PF01068">
    <property type="entry name" value="DNA_ligase_A_M"/>
    <property type="match status" value="1"/>
</dbReference>
<sequence length="1164" mass="131313">MPFKFKYLVQLLEDLDTARRESHNVISLRPSKPVTPKLGQPSQIIREWFKRHEADIVREGPPAVALLSSLLLHRSPHRIYALQEKRLASVMCKVLGLPEDRGRGLQLHQWQKTSMDFATCVEQLVADAGFDRPSPDHEVTLEEIDHAMERLAERSNFDEKAHLLKRIFWRLNCSEAKWLVRMILKTYNPVEIPDHLVLSCFHFLLPQIIHFRNSLADAIEVLQTPELASIPHDPPEDLRPQYHQECARHVRPRLGIPLQRQEFVQARGIGSCSRSANQRTMSVERKYDGWYVQVHIDVSKGTDRIQIFSKRSKDLTDPTWRLHDAIDAGLCLGQPSCAIARGCILEGEMLVWSRSGRAIQPFCKIRKYIDINGRTIGTATDSPKSTDEQLMVVFYDCLLLDDWNLAFEPHRVRRQQLQRIVTPVDGLAQIGDRHVINFGSTSGKKQLLEYFAYAVTERWEGLVLKGCEDPYFSTGWHNNAIKLKKDYIKGCGDRADLCIVGGRQDAADAEKIGRSLRWTTVHLACLKNKEDVIRYRAKPIYLVLAEITRPCIPEDMLLDLNRRGIGRWVPFAYNSERLNVEIDQPDLRRNPPTELFREPFIVETIGAGFDKPEDASYFTLRFLRIDKMHFDRGVTDTHSFDEVQELARTSFEPPSAEEQEEMEWYKRLIGAEPKKNQHVYLQSQSQDTSTSSNASPFNVTECTPTPSARQSVVSPVASSQQIELKNLVYDEFSCQPVRSSLSLPTASAKADTTTMLDTVAVELTRQMMSPPPLRGRVTDRSPVVSATSASMPSPFLETSTGGNRPVIPLVTPPQIRRTHTDETSRGIKRKLARSDTLPTTTKRAREDPNQQPPGFSPPIATGTSSQPPTKPSSQKRPASVITKPRQPLLELENVSPTRGLNKTVSSPRKTHSPRNRAKEGNAATTLGKTTTAASTTGSQASQLLPPPLQPQLQRQSHFPLDKTICKTLWPDSPKYIDSPEDPHHIYMVLVASGSALSPTLIHDLRRQIFQAYRIYWNGRTVGTDEEGGQRHADGSGESDSDRKDTVRTSNSRPAIQAQRRVILFYEDGISQYLGSNHLSGNGTGTATATGTSTGKRTCKSTKTSTIDLQSILPRVETKRFFIRALELSTRDDREEVPRSRDISSWKEAMKLVSEMPAGMMLYID</sequence>
<feature type="domain" description="ATP-dependent DNA ligase family profile" evidence="7">
    <location>
        <begin position="383"/>
        <end position="503"/>
    </location>
</feature>
<keyword evidence="4" id="KW-0067">ATP-binding</keyword>
<organism evidence="8 9">
    <name type="scientific">Cladophialophora carrionii</name>
    <dbReference type="NCBI Taxonomy" id="86049"/>
    <lineage>
        <taxon>Eukaryota</taxon>
        <taxon>Fungi</taxon>
        <taxon>Dikarya</taxon>
        <taxon>Ascomycota</taxon>
        <taxon>Pezizomycotina</taxon>
        <taxon>Eurotiomycetes</taxon>
        <taxon>Chaetothyriomycetidae</taxon>
        <taxon>Chaetothyriales</taxon>
        <taxon>Herpotrichiellaceae</taxon>
        <taxon>Cladophialophora</taxon>
    </lineage>
</organism>
<evidence type="ECO:0000256" key="2">
    <source>
        <dbReference type="ARBA" id="ARBA00022598"/>
    </source>
</evidence>
<dbReference type="GO" id="GO:0006310">
    <property type="term" value="P:DNA recombination"/>
    <property type="evidence" value="ECO:0007669"/>
    <property type="project" value="InterPro"/>
</dbReference>
<dbReference type="Gene3D" id="3.30.1490.70">
    <property type="match status" value="1"/>
</dbReference>
<dbReference type="Pfam" id="PF04675">
    <property type="entry name" value="DNA_ligase_A_N"/>
    <property type="match status" value="1"/>
</dbReference>
<keyword evidence="2 8" id="KW-0436">Ligase</keyword>
<evidence type="ECO:0000256" key="3">
    <source>
        <dbReference type="ARBA" id="ARBA00022741"/>
    </source>
</evidence>
<dbReference type="Gene3D" id="1.10.3260.10">
    <property type="entry name" value="DNA ligase, ATP-dependent, N-terminal domain"/>
    <property type="match status" value="1"/>
</dbReference>
<dbReference type="EMBL" id="LGRB01000019">
    <property type="protein sequence ID" value="OCT45801.1"/>
    <property type="molecule type" value="Genomic_DNA"/>
</dbReference>
<dbReference type="InterPro" id="IPR012308">
    <property type="entry name" value="DNA_ligase_ATP-dep_N"/>
</dbReference>
<dbReference type="SUPFAM" id="SSF56091">
    <property type="entry name" value="DNA ligase/mRNA capping enzyme, catalytic domain"/>
    <property type="match status" value="1"/>
</dbReference>
<dbReference type="VEuPathDB" id="FungiDB:G647_03692"/>
<dbReference type="VEuPathDB" id="FungiDB:CLCR_01392"/>
<feature type="compositionally biased region" description="Polar residues" evidence="6">
    <location>
        <begin position="693"/>
        <end position="705"/>
    </location>
</feature>